<dbReference type="Proteomes" id="UP000651482">
    <property type="component" value="Unassembled WGS sequence"/>
</dbReference>
<comment type="caution">
    <text evidence="1">The sequence shown here is derived from an EMBL/GenBank/DDBJ whole genome shotgun (WGS) entry which is preliminary data.</text>
</comment>
<dbReference type="AlphaFoldDB" id="A0A926HR49"/>
<proteinExistence type="predicted"/>
<organism evidence="1 2">
    <name type="scientific">Yeguia hominis</name>
    <dbReference type="NCBI Taxonomy" id="2763662"/>
    <lineage>
        <taxon>Bacteria</taxon>
        <taxon>Bacillati</taxon>
        <taxon>Bacillota</taxon>
        <taxon>Clostridia</taxon>
        <taxon>Eubacteriales</taxon>
        <taxon>Yeguiaceae</taxon>
        <taxon>Yeguia</taxon>
    </lineage>
</organism>
<keyword evidence="2" id="KW-1185">Reference proteome</keyword>
<dbReference type="RefSeq" id="WP_249317599.1">
    <property type="nucleotide sequence ID" value="NZ_JACRSN010000001.1"/>
</dbReference>
<reference evidence="1" key="1">
    <citation type="submission" date="2020-08" db="EMBL/GenBank/DDBJ databases">
        <title>Genome public.</title>
        <authorList>
            <person name="Liu C."/>
            <person name="Sun Q."/>
        </authorList>
    </citation>
    <scope>NUCLEOTIDE SEQUENCE</scope>
    <source>
        <strain evidence="1">NSJ-40</strain>
    </source>
</reference>
<protein>
    <submittedName>
        <fullName evidence="1">Uncharacterized protein</fullName>
    </submittedName>
</protein>
<evidence type="ECO:0000313" key="1">
    <source>
        <dbReference type="EMBL" id="MBC8532430.1"/>
    </source>
</evidence>
<sequence length="52" mass="5901">MPDLFRFDDAMEEYFSALPADLQDEILHSNLKIGCLADLIQTAEALTEQRNS</sequence>
<name>A0A926HR49_9FIRM</name>
<dbReference type="EMBL" id="JACRSN010000001">
    <property type="protein sequence ID" value="MBC8532430.1"/>
    <property type="molecule type" value="Genomic_DNA"/>
</dbReference>
<gene>
    <name evidence="1" type="ORF">IAG03_00105</name>
</gene>
<evidence type="ECO:0000313" key="2">
    <source>
        <dbReference type="Proteomes" id="UP000651482"/>
    </source>
</evidence>
<accession>A0A926HR49</accession>